<dbReference type="Proteomes" id="UP001589532">
    <property type="component" value="Unassembled WGS sequence"/>
</dbReference>
<reference evidence="3 4" key="1">
    <citation type="submission" date="2024-09" db="EMBL/GenBank/DDBJ databases">
        <authorList>
            <person name="Sun Q."/>
            <person name="Mori K."/>
        </authorList>
    </citation>
    <scope>NUCLEOTIDE SEQUENCE [LARGE SCALE GENOMIC DNA]</scope>
    <source>
        <strain evidence="3 4">JCM 3143</strain>
    </source>
</reference>
<keyword evidence="4" id="KW-1185">Reference proteome</keyword>
<dbReference type="RefSeq" id="WP_344987408.1">
    <property type="nucleotide sequence ID" value="NZ_BAAAXV010000001.1"/>
</dbReference>
<sequence length="242" mass="26895">MGKRFVPKEIPSALGRGRPDDDARCGCAGCCIRQARRARSGGLRCLALPALLAVYRANNALPAQGSTMDAGVVLAYLNIPLGSRSTSASCRADARPPLTAPPHGTRQSNACGESRWRATPDGYRSRLNRQPPIWSGSRTTPPEGDPSHCVHSVLRRFLRGWAGYFRYGHSAQCLSKIRRYAQMRLAHFIRRRHRRSMAFGWWVLTRSQPVDLGLISLYGIVVAPRAGKPWRERPNAGGERRR</sequence>
<evidence type="ECO:0000256" key="1">
    <source>
        <dbReference type="SAM" id="MobiDB-lite"/>
    </source>
</evidence>
<dbReference type="InterPro" id="IPR013597">
    <property type="entry name" value="Mat_intron_G2"/>
</dbReference>
<accession>A0ABV5SCI5</accession>
<gene>
    <name evidence="3" type="ORF">ACFFSA_40470</name>
</gene>
<feature type="region of interest" description="Disordered" evidence="1">
    <location>
        <begin position="127"/>
        <end position="146"/>
    </location>
</feature>
<comment type="caution">
    <text evidence="3">The sequence shown here is derived from an EMBL/GenBank/DDBJ whole genome shotgun (WGS) entry which is preliminary data.</text>
</comment>
<feature type="region of interest" description="Disordered" evidence="1">
    <location>
        <begin position="1"/>
        <end position="20"/>
    </location>
</feature>
<protein>
    <submittedName>
        <fullName evidence="3">Group II intron maturase-specific domain-containing protein</fullName>
    </submittedName>
</protein>
<evidence type="ECO:0000259" key="2">
    <source>
        <dbReference type="Pfam" id="PF08388"/>
    </source>
</evidence>
<organism evidence="3 4">
    <name type="scientific">Nonomuraea helvata</name>
    <dbReference type="NCBI Taxonomy" id="37484"/>
    <lineage>
        <taxon>Bacteria</taxon>
        <taxon>Bacillati</taxon>
        <taxon>Actinomycetota</taxon>
        <taxon>Actinomycetes</taxon>
        <taxon>Streptosporangiales</taxon>
        <taxon>Streptosporangiaceae</taxon>
        <taxon>Nonomuraea</taxon>
    </lineage>
</organism>
<proteinExistence type="predicted"/>
<feature type="region of interest" description="Disordered" evidence="1">
    <location>
        <begin position="90"/>
        <end position="113"/>
    </location>
</feature>
<evidence type="ECO:0000313" key="4">
    <source>
        <dbReference type="Proteomes" id="UP001589532"/>
    </source>
</evidence>
<feature type="domain" description="Group II intron maturase-specific" evidence="2">
    <location>
        <begin position="153"/>
        <end position="202"/>
    </location>
</feature>
<name>A0ABV5SCI5_9ACTN</name>
<dbReference type="EMBL" id="JBHMBW010000056">
    <property type="protein sequence ID" value="MFB9629386.1"/>
    <property type="molecule type" value="Genomic_DNA"/>
</dbReference>
<dbReference type="Pfam" id="PF08388">
    <property type="entry name" value="GIIM"/>
    <property type="match status" value="1"/>
</dbReference>
<evidence type="ECO:0000313" key="3">
    <source>
        <dbReference type="EMBL" id="MFB9629386.1"/>
    </source>
</evidence>